<evidence type="ECO:0000313" key="1">
    <source>
        <dbReference type="EMBL" id="CAG9947823.1"/>
    </source>
</evidence>
<feature type="non-terminal residue" evidence="1">
    <location>
        <position position="846"/>
    </location>
</feature>
<reference evidence="1" key="1">
    <citation type="submission" date="2020-04" db="EMBL/GenBank/DDBJ databases">
        <authorList>
            <person name="Broberg M."/>
        </authorList>
    </citation>
    <scope>NUCLEOTIDE SEQUENCE</scope>
</reference>
<comment type="caution">
    <text evidence="1">The sequence shown here is derived from an EMBL/GenBank/DDBJ whole genome shotgun (WGS) entry which is preliminary data.</text>
</comment>
<evidence type="ECO:0000313" key="2">
    <source>
        <dbReference type="Proteomes" id="UP000836387"/>
    </source>
</evidence>
<dbReference type="EMBL" id="CADEHS020000012">
    <property type="protein sequence ID" value="CAG9947823.1"/>
    <property type="molecule type" value="Genomic_DNA"/>
</dbReference>
<gene>
    <name evidence="1" type="ORF">CRV2_00013001</name>
</gene>
<proteinExistence type="predicted"/>
<protein>
    <submittedName>
        <fullName evidence="1">Uncharacterized protein</fullName>
    </submittedName>
</protein>
<name>A0ACA9U521_BIOOC</name>
<dbReference type="Proteomes" id="UP000836387">
    <property type="component" value="Unassembled WGS sequence"/>
</dbReference>
<reference evidence="1" key="2">
    <citation type="submission" date="2021-10" db="EMBL/GenBank/DDBJ databases">
        <authorList>
            <person name="Piombo E."/>
        </authorList>
    </citation>
    <scope>NUCLEOTIDE SEQUENCE</scope>
</reference>
<accession>A0ACA9U521</accession>
<sequence length="846" mass="95572">MKPEELPGHEGDRSQRTSNEGDKVSRSQIRTAGQVKRMMIICLESLRRHNAFLTQERDAQEAAIANQNSQLQAALEEAAAAKEKIQHERFKLQALVGDVERLKRESQHSETHLMRHTQQLESELERYKIESLQASEIQKSLESKVKDLRAAKDALSKCMDLPADELRQENIRLGQELQARDLKLDEQQQELGKFQMDKDLTEEALNDLKKAKLSADQEQAQMKEKMAELQVSTAEISRQKNTLQHKHDTMEAGKASLNQENIELKACVEDLLNAKNSLNHKYDTMKAGKASVDQENINLKVCVEDLRNAKNNLQHKYDTMKAGKASVDQENIGLKACVEELRNIKNSLNHEKTQMAKEIASHRLDKRNLEKAFETLENDSKAKFEQTKNALEAEKSHAGREKTSLSNRLTAVNDENLMLKNSLQTMKTHQARVDHQGNDLRSRLELANNKIRSLEHQNSEWSSKIGSLNASHIQKDRAFAALQANKAQLDSEKDSLSQKLTTLNRTLESVKAQSQQATDALRREMEERCRQSEAKVREAAHAVGGHHTPRTVIFQKILSQARTSRDISEIPGASRFMEICTLSSLTNQYLDLPLSTKNAHKLGKSIRGDEMAIAACNVENGVVRSLLNDYWFELEKSVWVKCPSANCDASLNIRGRQELQATLQNLGDPNVAKHMAAYDRINTFRNALKRLELDDQGLKVSSALYSQLVSMGRMHNIADLPPNTVLAREDMPSFNPAEIQRISVEHQGVTVEGAFLTGFTRRKRIPKECAYCVEKIYDIETDFGRIWNWVEDCSGFNGDWMWQQMPTEASQGSAQGIRAGKMSGCILPFPPMPPSSISRGQAIRKT</sequence>
<organism evidence="1 2">
    <name type="scientific">Clonostachys rosea f. rosea IK726</name>
    <dbReference type="NCBI Taxonomy" id="1349383"/>
    <lineage>
        <taxon>Eukaryota</taxon>
        <taxon>Fungi</taxon>
        <taxon>Dikarya</taxon>
        <taxon>Ascomycota</taxon>
        <taxon>Pezizomycotina</taxon>
        <taxon>Sordariomycetes</taxon>
        <taxon>Hypocreomycetidae</taxon>
        <taxon>Hypocreales</taxon>
        <taxon>Bionectriaceae</taxon>
        <taxon>Clonostachys</taxon>
    </lineage>
</organism>
<keyword evidence="2" id="KW-1185">Reference proteome</keyword>